<protein>
    <submittedName>
        <fullName evidence="2">Uncharacterized protein</fullName>
    </submittedName>
</protein>
<sequence length="131" mass="14518">MQGRGTISNHAQGSGPPERRHWEYAFCPARRRGMSTRTLARERPAVSSIKDLHSSRPREPAPGPIRREPPRVQPRGVRDLRTTRTPREVLSSAKEAAARLSNRRRSAANGRPLPGVFERGAIGSEAIDGPR</sequence>
<dbReference type="EMBL" id="KN840523">
    <property type="protein sequence ID" value="KIP06214.1"/>
    <property type="molecule type" value="Genomic_DNA"/>
</dbReference>
<keyword evidence="3" id="KW-1185">Reference proteome</keyword>
<evidence type="ECO:0000313" key="2">
    <source>
        <dbReference type="EMBL" id="KIP06214.1"/>
    </source>
</evidence>
<proteinExistence type="predicted"/>
<evidence type="ECO:0000313" key="3">
    <source>
        <dbReference type="Proteomes" id="UP000053257"/>
    </source>
</evidence>
<accession>A0A0C3NMC9</accession>
<organism evidence="2 3">
    <name type="scientific">Phlebiopsis gigantea (strain 11061_1 CR5-6)</name>
    <name type="common">White-rot fungus</name>
    <name type="synonym">Peniophora gigantea</name>
    <dbReference type="NCBI Taxonomy" id="745531"/>
    <lineage>
        <taxon>Eukaryota</taxon>
        <taxon>Fungi</taxon>
        <taxon>Dikarya</taxon>
        <taxon>Basidiomycota</taxon>
        <taxon>Agaricomycotina</taxon>
        <taxon>Agaricomycetes</taxon>
        <taxon>Polyporales</taxon>
        <taxon>Phanerochaetaceae</taxon>
        <taxon>Phlebiopsis</taxon>
    </lineage>
</organism>
<dbReference type="AlphaFoldDB" id="A0A0C3NMC9"/>
<reference evidence="2 3" key="1">
    <citation type="journal article" date="2014" name="PLoS Genet.">
        <title>Analysis of the Phlebiopsis gigantea genome, transcriptome and secretome provides insight into its pioneer colonization strategies of wood.</title>
        <authorList>
            <person name="Hori C."/>
            <person name="Ishida T."/>
            <person name="Igarashi K."/>
            <person name="Samejima M."/>
            <person name="Suzuki H."/>
            <person name="Master E."/>
            <person name="Ferreira P."/>
            <person name="Ruiz-Duenas F.J."/>
            <person name="Held B."/>
            <person name="Canessa P."/>
            <person name="Larrondo L.F."/>
            <person name="Schmoll M."/>
            <person name="Druzhinina I.S."/>
            <person name="Kubicek C.P."/>
            <person name="Gaskell J.A."/>
            <person name="Kersten P."/>
            <person name="St John F."/>
            <person name="Glasner J."/>
            <person name="Sabat G."/>
            <person name="Splinter BonDurant S."/>
            <person name="Syed K."/>
            <person name="Yadav J."/>
            <person name="Mgbeahuruike A.C."/>
            <person name="Kovalchuk A."/>
            <person name="Asiegbu F.O."/>
            <person name="Lackner G."/>
            <person name="Hoffmeister D."/>
            <person name="Rencoret J."/>
            <person name="Gutierrez A."/>
            <person name="Sun H."/>
            <person name="Lindquist E."/>
            <person name="Barry K."/>
            <person name="Riley R."/>
            <person name="Grigoriev I.V."/>
            <person name="Henrissat B."/>
            <person name="Kues U."/>
            <person name="Berka R.M."/>
            <person name="Martinez A.T."/>
            <person name="Covert S.F."/>
            <person name="Blanchette R.A."/>
            <person name="Cullen D."/>
        </authorList>
    </citation>
    <scope>NUCLEOTIDE SEQUENCE [LARGE SCALE GENOMIC DNA]</scope>
    <source>
        <strain evidence="2 3">11061_1 CR5-6</strain>
    </source>
</reference>
<evidence type="ECO:0000256" key="1">
    <source>
        <dbReference type="SAM" id="MobiDB-lite"/>
    </source>
</evidence>
<name>A0A0C3NMC9_PHLG1</name>
<dbReference type="Proteomes" id="UP000053257">
    <property type="component" value="Unassembled WGS sequence"/>
</dbReference>
<feature type="compositionally biased region" description="Polar residues" evidence="1">
    <location>
        <begin position="1"/>
        <end position="12"/>
    </location>
</feature>
<gene>
    <name evidence="2" type="ORF">PHLGIDRAFT_468206</name>
</gene>
<feature type="region of interest" description="Disordered" evidence="1">
    <location>
        <begin position="1"/>
        <end position="131"/>
    </location>
</feature>
<feature type="compositionally biased region" description="Basic and acidic residues" evidence="1">
    <location>
        <begin position="39"/>
        <end position="87"/>
    </location>
</feature>
<dbReference type="HOGENOM" id="CLU_1928375_0_0_1"/>